<evidence type="ECO:0000313" key="3">
    <source>
        <dbReference type="Proteomes" id="UP000544122"/>
    </source>
</evidence>
<dbReference type="Gene3D" id="3.40.190.10">
    <property type="entry name" value="Periplasmic binding protein-like II"/>
    <property type="match status" value="2"/>
</dbReference>
<keyword evidence="3" id="KW-1185">Reference proteome</keyword>
<dbReference type="EMBL" id="JAAVLX010000025">
    <property type="protein sequence ID" value="NOJ44640.1"/>
    <property type="molecule type" value="Genomic_DNA"/>
</dbReference>
<dbReference type="AlphaFoldDB" id="A0A7Y4M098"/>
<feature type="region of interest" description="Disordered" evidence="1">
    <location>
        <begin position="81"/>
        <end position="100"/>
    </location>
</feature>
<gene>
    <name evidence="2" type="ORF">HCN58_35055</name>
</gene>
<name>A0A7Y4M098_9BRAD</name>
<evidence type="ECO:0000313" key="2">
    <source>
        <dbReference type="EMBL" id="NOJ44640.1"/>
    </source>
</evidence>
<dbReference type="RefSeq" id="WP_171583824.1">
    <property type="nucleotide sequence ID" value="NZ_JAAVLX010000025.1"/>
</dbReference>
<dbReference type="SUPFAM" id="SSF53850">
    <property type="entry name" value="Periplasmic binding protein-like II"/>
    <property type="match status" value="1"/>
</dbReference>
<comment type="caution">
    <text evidence="2">The sequence shown here is derived from an EMBL/GenBank/DDBJ whole genome shotgun (WGS) entry which is preliminary data.</text>
</comment>
<dbReference type="Proteomes" id="UP000544122">
    <property type="component" value="Unassembled WGS sequence"/>
</dbReference>
<feature type="compositionally biased region" description="Polar residues" evidence="1">
    <location>
        <begin position="83"/>
        <end position="92"/>
    </location>
</feature>
<evidence type="ECO:0000256" key="1">
    <source>
        <dbReference type="SAM" id="MobiDB-lite"/>
    </source>
</evidence>
<sequence length="100" mass="11436">MSNAKIKPMIDTGNVGWDVIHSGRFRMMKLMKSVDYFERIDYSLIDDGVPKEHRFEYGVEMQIWAQVMAYRTDAFKARRLQAGPTSGTQRNFPATGPCTA</sequence>
<protein>
    <submittedName>
        <fullName evidence="2">Uncharacterized protein</fullName>
    </submittedName>
</protein>
<accession>A0A7Y4M098</accession>
<reference evidence="2 3" key="1">
    <citation type="submission" date="2020-03" db="EMBL/GenBank/DDBJ databases">
        <title>Bradyrhizobium diversity isolated from nodules of Indigofera sp.</title>
        <authorList>
            <person name="Klepa M."/>
            <person name="Helene L."/>
            <person name="Hungria M."/>
        </authorList>
    </citation>
    <scope>NUCLEOTIDE SEQUENCE [LARGE SCALE GENOMIC DNA]</scope>
    <source>
        <strain evidence="2 3">WSM 1791</strain>
    </source>
</reference>
<organism evidence="2 3">
    <name type="scientific">Bradyrhizobium australiense</name>
    <dbReference type="NCBI Taxonomy" id="2721161"/>
    <lineage>
        <taxon>Bacteria</taxon>
        <taxon>Pseudomonadati</taxon>
        <taxon>Pseudomonadota</taxon>
        <taxon>Alphaproteobacteria</taxon>
        <taxon>Hyphomicrobiales</taxon>
        <taxon>Nitrobacteraceae</taxon>
        <taxon>Bradyrhizobium</taxon>
    </lineage>
</organism>
<proteinExistence type="predicted"/>